<dbReference type="AlphaFoldDB" id="A0A840SH62"/>
<dbReference type="Pfam" id="PF07811">
    <property type="entry name" value="TadE"/>
    <property type="match status" value="1"/>
</dbReference>
<evidence type="ECO:0000259" key="2">
    <source>
        <dbReference type="Pfam" id="PF07811"/>
    </source>
</evidence>
<organism evidence="3 4">
    <name type="scientific">Amaricoccus macauensis</name>
    <dbReference type="NCBI Taxonomy" id="57001"/>
    <lineage>
        <taxon>Bacteria</taxon>
        <taxon>Pseudomonadati</taxon>
        <taxon>Pseudomonadota</taxon>
        <taxon>Alphaproteobacteria</taxon>
        <taxon>Rhodobacterales</taxon>
        <taxon>Paracoccaceae</taxon>
        <taxon>Amaricoccus</taxon>
    </lineage>
</organism>
<reference evidence="3 4" key="1">
    <citation type="submission" date="2020-08" db="EMBL/GenBank/DDBJ databases">
        <title>Genomic Encyclopedia of Type Strains, Phase IV (KMG-IV): sequencing the most valuable type-strain genomes for metagenomic binning, comparative biology and taxonomic classification.</title>
        <authorList>
            <person name="Goeker M."/>
        </authorList>
    </citation>
    <scope>NUCLEOTIDE SEQUENCE [LARGE SCALE GENOMIC DNA]</scope>
    <source>
        <strain evidence="3 4">DSM 101730</strain>
    </source>
</reference>
<sequence>MNGGKTGARSFVSRLRRDQRGVSALEFALMLPLLVLFIVGTIDVSRLILLTQKLQSAAFTLADLTARIDPRETNSIGNVFLAVDQVVKPFAFRSEGRTIITSVQSATADNVPTVAWQCASAGGYAASSEIGRPANAARLPAGLDIRRGQTIIGAEVYFDFKPLFGIGLLSPRVIRQVAYAKPRLVELPGLACPAT</sequence>
<gene>
    <name evidence="3" type="ORF">HNP73_000185</name>
</gene>
<dbReference type="RefSeq" id="WP_184146204.1">
    <property type="nucleotide sequence ID" value="NZ_JACHFM010000001.1"/>
</dbReference>
<keyword evidence="1" id="KW-1133">Transmembrane helix</keyword>
<keyword evidence="1" id="KW-0812">Transmembrane</keyword>
<protein>
    <submittedName>
        <fullName evidence="3">Flp pilus assembly pilin Flp</fullName>
    </submittedName>
</protein>
<accession>A0A840SH62</accession>
<feature type="transmembrane region" description="Helical" evidence="1">
    <location>
        <begin position="21"/>
        <end position="42"/>
    </location>
</feature>
<dbReference type="EMBL" id="JACHFM010000001">
    <property type="protein sequence ID" value="MBB5220264.1"/>
    <property type="molecule type" value="Genomic_DNA"/>
</dbReference>
<proteinExistence type="predicted"/>
<dbReference type="InterPro" id="IPR012495">
    <property type="entry name" value="TadE-like_dom"/>
</dbReference>
<evidence type="ECO:0000313" key="4">
    <source>
        <dbReference type="Proteomes" id="UP000549457"/>
    </source>
</evidence>
<comment type="caution">
    <text evidence="3">The sequence shown here is derived from an EMBL/GenBank/DDBJ whole genome shotgun (WGS) entry which is preliminary data.</text>
</comment>
<name>A0A840SH62_9RHOB</name>
<evidence type="ECO:0000256" key="1">
    <source>
        <dbReference type="SAM" id="Phobius"/>
    </source>
</evidence>
<evidence type="ECO:0000313" key="3">
    <source>
        <dbReference type="EMBL" id="MBB5220264.1"/>
    </source>
</evidence>
<keyword evidence="4" id="KW-1185">Reference proteome</keyword>
<dbReference type="Proteomes" id="UP000549457">
    <property type="component" value="Unassembled WGS sequence"/>
</dbReference>
<feature type="domain" description="TadE-like" evidence="2">
    <location>
        <begin position="21"/>
        <end position="60"/>
    </location>
</feature>
<keyword evidence="1" id="KW-0472">Membrane</keyword>